<keyword evidence="3" id="KW-0479">Metal-binding</keyword>
<evidence type="ECO:0000256" key="2">
    <source>
        <dbReference type="ARBA" id="ARBA00022670"/>
    </source>
</evidence>
<proteinExistence type="inferred from homology"/>
<dbReference type="InterPro" id="IPR019103">
    <property type="entry name" value="Peptidase_aspartic_DDI1-type"/>
</dbReference>
<keyword evidence="6" id="KW-0378">Hydrolase</keyword>
<dbReference type="PANTHER" id="PTHR12917">
    <property type="entry name" value="ASPARTYL PROTEASE DDI-RELATED"/>
    <property type="match status" value="1"/>
</dbReference>
<evidence type="ECO:0000256" key="7">
    <source>
        <dbReference type="ARBA" id="ARBA00022833"/>
    </source>
</evidence>
<dbReference type="PROSITE" id="PS50175">
    <property type="entry name" value="ASP_PROT_RETROV"/>
    <property type="match status" value="1"/>
</dbReference>
<keyword evidence="4" id="KW-0064">Aspartyl protease</keyword>
<protein>
    <recommendedName>
        <fullName evidence="9">Peptidase A2 domain-containing protein</fullName>
    </recommendedName>
</protein>
<dbReference type="GO" id="GO:0004190">
    <property type="term" value="F:aspartic-type endopeptidase activity"/>
    <property type="evidence" value="ECO:0007669"/>
    <property type="project" value="UniProtKB-KW"/>
</dbReference>
<evidence type="ECO:0000313" key="10">
    <source>
        <dbReference type="EMBL" id="KAL3764172.1"/>
    </source>
</evidence>
<dbReference type="SUPFAM" id="SSF57850">
    <property type="entry name" value="RING/U-box"/>
    <property type="match status" value="1"/>
</dbReference>
<dbReference type="Pfam" id="PF09668">
    <property type="entry name" value="Asp_protease"/>
    <property type="match status" value="1"/>
</dbReference>
<dbReference type="Gene3D" id="2.40.70.10">
    <property type="entry name" value="Acid Proteases"/>
    <property type="match status" value="1"/>
</dbReference>
<keyword evidence="2" id="KW-0645">Protease</keyword>
<evidence type="ECO:0000313" key="11">
    <source>
        <dbReference type="Proteomes" id="UP001530293"/>
    </source>
</evidence>
<dbReference type="InterPro" id="IPR043145">
    <property type="entry name" value="Znf_ZZ_sf"/>
</dbReference>
<comment type="caution">
    <text evidence="10">The sequence shown here is derived from an EMBL/GenBank/DDBJ whole genome shotgun (WGS) entry which is preliminary data.</text>
</comment>
<evidence type="ECO:0000256" key="8">
    <source>
        <dbReference type="SAM" id="MobiDB-lite"/>
    </source>
</evidence>
<dbReference type="Gene3D" id="3.30.60.90">
    <property type="match status" value="1"/>
</dbReference>
<evidence type="ECO:0000256" key="3">
    <source>
        <dbReference type="ARBA" id="ARBA00022723"/>
    </source>
</evidence>
<keyword evidence="7" id="KW-0862">Zinc</keyword>
<keyword evidence="5" id="KW-0863">Zinc-finger</keyword>
<evidence type="ECO:0000259" key="9">
    <source>
        <dbReference type="PROSITE" id="PS50175"/>
    </source>
</evidence>
<evidence type="ECO:0000256" key="6">
    <source>
        <dbReference type="ARBA" id="ARBA00022801"/>
    </source>
</evidence>
<feature type="compositionally biased region" description="Low complexity" evidence="8">
    <location>
        <begin position="22"/>
        <end position="38"/>
    </location>
</feature>
<evidence type="ECO:0000256" key="5">
    <source>
        <dbReference type="ARBA" id="ARBA00022771"/>
    </source>
</evidence>
<gene>
    <name evidence="10" type="ORF">ACHAWU_003984</name>
</gene>
<evidence type="ECO:0000256" key="4">
    <source>
        <dbReference type="ARBA" id="ARBA00022750"/>
    </source>
</evidence>
<feature type="region of interest" description="Disordered" evidence="8">
    <location>
        <begin position="19"/>
        <end position="38"/>
    </location>
</feature>
<dbReference type="Proteomes" id="UP001530293">
    <property type="component" value="Unassembled WGS sequence"/>
</dbReference>
<dbReference type="SUPFAM" id="SSF50630">
    <property type="entry name" value="Acid proteases"/>
    <property type="match status" value="1"/>
</dbReference>
<feature type="domain" description="Peptidase A2" evidence="9">
    <location>
        <begin position="153"/>
        <end position="234"/>
    </location>
</feature>
<comment type="similarity">
    <text evidence="1">Belongs to the DDI1 family.</text>
</comment>
<keyword evidence="11" id="KW-1185">Reference proteome</keyword>
<dbReference type="GO" id="GO:0008270">
    <property type="term" value="F:zinc ion binding"/>
    <property type="evidence" value="ECO:0007669"/>
    <property type="project" value="UniProtKB-KW"/>
</dbReference>
<sequence length="280" mass="30155">MYHDTTANDEAIARAIAESEGHTATPSPSSSSSSSTAAPHHGSNCLNCPGRHGLELFQSSGNQRVSCNGCKKQILEGKTVWSCVECNFDACEQCYRSGIQTTSTSDGRHDRRALPMPMTNNNLPPPSQLSNPISNTPFSHMCLILCEIGNIAMEMLVDTGAQSSILSMPVVRKLGLSNRLDRRVQGVAAGVGKARILGSLRNVVCSFGVGHVEFLMDFLVLEVEDPLVIIGLDQLRKYKCLVDMERNKVIFGGSGGVEVDMLPASETLTPLSLRDGCDLM</sequence>
<evidence type="ECO:0000256" key="1">
    <source>
        <dbReference type="ARBA" id="ARBA00009136"/>
    </source>
</evidence>
<dbReference type="GO" id="GO:0006508">
    <property type="term" value="P:proteolysis"/>
    <property type="evidence" value="ECO:0007669"/>
    <property type="project" value="UniProtKB-KW"/>
</dbReference>
<dbReference type="EMBL" id="JALLBG020000108">
    <property type="protein sequence ID" value="KAL3764172.1"/>
    <property type="molecule type" value="Genomic_DNA"/>
</dbReference>
<organism evidence="10 11">
    <name type="scientific">Discostella pseudostelligera</name>
    <dbReference type="NCBI Taxonomy" id="259834"/>
    <lineage>
        <taxon>Eukaryota</taxon>
        <taxon>Sar</taxon>
        <taxon>Stramenopiles</taxon>
        <taxon>Ochrophyta</taxon>
        <taxon>Bacillariophyta</taxon>
        <taxon>Coscinodiscophyceae</taxon>
        <taxon>Thalassiosirophycidae</taxon>
        <taxon>Stephanodiscales</taxon>
        <taxon>Stephanodiscaceae</taxon>
        <taxon>Discostella</taxon>
    </lineage>
</organism>
<dbReference type="PANTHER" id="PTHR12917:SF1">
    <property type="entry name" value="AT13091P"/>
    <property type="match status" value="1"/>
</dbReference>
<accession>A0ABD3MKM8</accession>
<reference evidence="10 11" key="1">
    <citation type="submission" date="2024-10" db="EMBL/GenBank/DDBJ databases">
        <title>Updated reference genomes for cyclostephanoid diatoms.</title>
        <authorList>
            <person name="Roberts W.R."/>
            <person name="Alverson A.J."/>
        </authorList>
    </citation>
    <scope>NUCLEOTIDE SEQUENCE [LARGE SCALE GENOMIC DNA]</scope>
    <source>
        <strain evidence="10 11">AJA232-27</strain>
    </source>
</reference>
<dbReference type="InterPro" id="IPR021109">
    <property type="entry name" value="Peptidase_aspartic_dom_sf"/>
</dbReference>
<dbReference type="AlphaFoldDB" id="A0ABD3MKM8"/>
<name>A0ABD3MKM8_9STRA</name>
<dbReference type="InterPro" id="IPR001995">
    <property type="entry name" value="Peptidase_A2_cat"/>
</dbReference>